<dbReference type="InterPro" id="IPR019270">
    <property type="entry name" value="DUF2283"/>
</dbReference>
<dbReference type="STRING" id="1618566.UR35_C0019G0004"/>
<dbReference type="EMBL" id="LBOW01000019">
    <property type="protein sequence ID" value="KKP43538.1"/>
    <property type="molecule type" value="Genomic_DNA"/>
</dbReference>
<dbReference type="AlphaFoldDB" id="A0A0F9ZH75"/>
<evidence type="ECO:0000313" key="1">
    <source>
        <dbReference type="EMBL" id="KKP43538.1"/>
    </source>
</evidence>
<evidence type="ECO:0008006" key="3">
    <source>
        <dbReference type="Google" id="ProtNLM"/>
    </source>
</evidence>
<gene>
    <name evidence="1" type="ORF">UR35_C0019G0004</name>
</gene>
<name>A0A0F9ZH75_9BACT</name>
<organism evidence="1 2">
    <name type="scientific">Candidatus Woesebacteria bacterium GW2011_GWB1_33_22</name>
    <dbReference type="NCBI Taxonomy" id="1618566"/>
    <lineage>
        <taxon>Bacteria</taxon>
        <taxon>Candidatus Woeseibacteriota</taxon>
    </lineage>
</organism>
<comment type="caution">
    <text evidence="1">The sequence shown here is derived from an EMBL/GenBank/DDBJ whole genome shotgun (WGS) entry which is preliminary data.</text>
</comment>
<sequence length="68" mass="7682">MKIKYDKKVDALYFTLAKGKYSDSIKISENVLVDKDIDGNILGFEVIDATENIPAFNPNNIKFQVQTV</sequence>
<dbReference type="PANTHER" id="PTHR37029">
    <property type="entry name" value="SSR1768 PROTEIN"/>
    <property type="match status" value="1"/>
</dbReference>
<dbReference type="Pfam" id="PF10049">
    <property type="entry name" value="DUF2283"/>
    <property type="match status" value="1"/>
</dbReference>
<dbReference type="PANTHER" id="PTHR37029:SF1">
    <property type="entry name" value="SSR1768 PROTEIN"/>
    <property type="match status" value="1"/>
</dbReference>
<dbReference type="Proteomes" id="UP000034778">
    <property type="component" value="Unassembled WGS sequence"/>
</dbReference>
<accession>A0A0F9ZH75</accession>
<evidence type="ECO:0000313" key="2">
    <source>
        <dbReference type="Proteomes" id="UP000034778"/>
    </source>
</evidence>
<protein>
    <recommendedName>
        <fullName evidence="3">DUF2283 domain-containing protein</fullName>
    </recommendedName>
</protein>
<proteinExistence type="predicted"/>
<reference evidence="1 2" key="1">
    <citation type="journal article" date="2015" name="Nature">
        <title>rRNA introns, odd ribosomes, and small enigmatic genomes across a large radiation of phyla.</title>
        <authorList>
            <person name="Brown C.T."/>
            <person name="Hug L.A."/>
            <person name="Thomas B.C."/>
            <person name="Sharon I."/>
            <person name="Castelle C.J."/>
            <person name="Singh A."/>
            <person name="Wilkins M.J."/>
            <person name="Williams K.H."/>
            <person name="Banfield J.F."/>
        </authorList>
    </citation>
    <scope>NUCLEOTIDE SEQUENCE [LARGE SCALE GENOMIC DNA]</scope>
</reference>